<dbReference type="AlphaFoldDB" id="A0A9J7IUY7"/>
<gene>
    <name evidence="3" type="primary">LOC111354828</name>
</gene>
<feature type="compositionally biased region" description="Basic and acidic residues" evidence="1">
    <location>
        <begin position="77"/>
        <end position="97"/>
    </location>
</feature>
<feature type="region of interest" description="Disordered" evidence="1">
    <location>
        <begin position="62"/>
        <end position="97"/>
    </location>
</feature>
<evidence type="ECO:0000313" key="3">
    <source>
        <dbReference type="RefSeq" id="XP_022824210.1"/>
    </source>
</evidence>
<sequence>MFDTYVDLSAEQYERISKQYEVFKETCDDVTKKPVTVYSPLSQKHLDELYLIREVSKTLQKKKEEDMKKQAAQAAADQEKKSEEAKAEEEQKEEESK</sequence>
<name>A0A9J7IUY7_SPOLT</name>
<dbReference type="GeneID" id="111354828"/>
<evidence type="ECO:0000313" key="2">
    <source>
        <dbReference type="Proteomes" id="UP000301870"/>
    </source>
</evidence>
<organism evidence="2 3">
    <name type="scientific">Spodoptera litura</name>
    <name type="common">Asian cotton leafworm</name>
    <dbReference type="NCBI Taxonomy" id="69820"/>
    <lineage>
        <taxon>Eukaryota</taxon>
        <taxon>Metazoa</taxon>
        <taxon>Ecdysozoa</taxon>
        <taxon>Arthropoda</taxon>
        <taxon>Hexapoda</taxon>
        <taxon>Insecta</taxon>
        <taxon>Pterygota</taxon>
        <taxon>Neoptera</taxon>
        <taxon>Endopterygota</taxon>
        <taxon>Lepidoptera</taxon>
        <taxon>Glossata</taxon>
        <taxon>Ditrysia</taxon>
        <taxon>Noctuoidea</taxon>
        <taxon>Noctuidae</taxon>
        <taxon>Amphipyrinae</taxon>
        <taxon>Spodoptera</taxon>
    </lineage>
</organism>
<keyword evidence="2" id="KW-1185">Reference proteome</keyword>
<dbReference type="Proteomes" id="UP000301870">
    <property type="component" value="Chromosome 19"/>
</dbReference>
<dbReference type="RefSeq" id="XP_022824210.1">
    <property type="nucleotide sequence ID" value="XM_022968442.1"/>
</dbReference>
<reference evidence="3" key="1">
    <citation type="submission" date="2025-08" db="UniProtKB">
        <authorList>
            <consortium name="RefSeq"/>
        </authorList>
    </citation>
    <scope>IDENTIFICATION</scope>
    <source>
        <strain evidence="3">Ishihara</strain>
        <tissue evidence="3">Whole body</tissue>
    </source>
</reference>
<accession>A0A9J7IUY7</accession>
<evidence type="ECO:0000256" key="1">
    <source>
        <dbReference type="SAM" id="MobiDB-lite"/>
    </source>
</evidence>
<protein>
    <submittedName>
        <fullName evidence="3">Uncharacterized protein LOC111354828</fullName>
    </submittedName>
</protein>
<dbReference type="KEGG" id="sliu:111354828"/>
<proteinExistence type="predicted"/>
<dbReference type="OrthoDB" id="7443721at2759"/>